<evidence type="ECO:0000313" key="1">
    <source>
        <dbReference type="EMBL" id="TVT31473.1"/>
    </source>
</evidence>
<dbReference type="InterPro" id="IPR006624">
    <property type="entry name" value="Beta-propeller_rpt_TECPR"/>
</dbReference>
<dbReference type="Proteomes" id="UP000319142">
    <property type="component" value="Unassembled WGS sequence"/>
</dbReference>
<reference evidence="1 2" key="1">
    <citation type="submission" date="2019-07" db="EMBL/GenBank/DDBJ databases">
        <title>The pathways for chlorine oxyanion respiration interact through the shared metabolite chlorate.</title>
        <authorList>
            <person name="Barnum T.P."/>
            <person name="Cheng Y."/>
            <person name="Hill K.A."/>
            <person name="Lucas L.N."/>
            <person name="Carlson H.K."/>
            <person name="Coates J.D."/>
        </authorList>
    </citation>
    <scope>NUCLEOTIDE SEQUENCE [LARGE SCALE GENOMIC DNA]</scope>
    <source>
        <strain evidence="1">UCB</strain>
    </source>
</reference>
<proteinExistence type="predicted"/>
<dbReference type="SMART" id="SM00706">
    <property type="entry name" value="TECPR"/>
    <property type="match status" value="5"/>
</dbReference>
<dbReference type="AlphaFoldDB" id="A0A558B4Q7"/>
<dbReference type="SUPFAM" id="SSF50998">
    <property type="entry name" value="Quinoprotein alcohol dehydrogenase-like"/>
    <property type="match status" value="1"/>
</dbReference>
<comment type="caution">
    <text evidence="1">The sequence shown here is derived from an EMBL/GenBank/DDBJ whole genome shotgun (WGS) entry which is preliminary data.</text>
</comment>
<gene>
    <name evidence="1" type="ORF">FHK81_14750</name>
</gene>
<sequence>MTETRTPNRRHFFRQLLGTDQHAPNRAPWHRVPEVGAGDGDVLWSGWSGDGELFVVGDEGRVLRYTGVADAEGRLWQTMAVPERLPLHGIWGLTADNLYAVGWMGCLLHYDGEQWHKLRGGRIDERSGRFAASEENTPLFAIDGNELGQAWAVGDDGVILHFDGVSWQRETCPTQINLRAVACADNSTVYAAGGEGTVLKRDASGVWAALDCPLGSGFQTMLVQDDGSLLLGGGRYFVDHGGFRGELVRYQNGMFQALNFDEPMPRLRALKSYKDGVLIVGDQGHLYYLNDLRLDKLESNSRHDLMDIIVLSTGEALVVGDFGTIMTAAEDFTQALAPPPQAADASPWELMDVPSKHQLWGIIEGVDGSCYACGEAGSVWRLRDGENSWEALPAPSELAVHCLWDSGNGLFAAGQLGRIYRFGGTEWTLHFELHLDVTIMAMWGSGPDSIYAVGDEGLILHFDGLRWQRMPSGTQSALYGLWAWDNEHLLAPGDFGLMLRYNGKEWTEFNVGTESFLYGVWGDSLSNIYTIGLSGTLAHFNGQRWQQMATRLRDDLLAISGSPAAGAYAVGTRGCVLRLEGEQWLTEPSGSEVGLRAVCATQGGTVYAAGDRGTILRRLTKVNGVRVMAGERENLI</sequence>
<organism evidence="1 2">
    <name type="scientific">Marinobacter vinifirmus</name>
    <dbReference type="NCBI Taxonomy" id="355591"/>
    <lineage>
        <taxon>Bacteria</taxon>
        <taxon>Pseudomonadati</taxon>
        <taxon>Pseudomonadota</taxon>
        <taxon>Gammaproteobacteria</taxon>
        <taxon>Pseudomonadales</taxon>
        <taxon>Marinobacteraceae</taxon>
        <taxon>Marinobacter</taxon>
    </lineage>
</organism>
<name>A0A558B4Q7_9GAMM</name>
<dbReference type="RefSeq" id="WP_273134549.1">
    <property type="nucleotide sequence ID" value="NZ_VMRX01000041.1"/>
</dbReference>
<protein>
    <submittedName>
        <fullName evidence="1">Glycosyl hydrolase</fullName>
    </submittedName>
</protein>
<evidence type="ECO:0000313" key="2">
    <source>
        <dbReference type="Proteomes" id="UP000319142"/>
    </source>
</evidence>
<accession>A0A558B4Q7</accession>
<dbReference type="InterPro" id="IPR011047">
    <property type="entry name" value="Quinoprotein_ADH-like_sf"/>
</dbReference>
<keyword evidence="1" id="KW-0378">Hydrolase</keyword>
<dbReference type="EMBL" id="VMRX01000041">
    <property type="protein sequence ID" value="TVT31473.1"/>
    <property type="molecule type" value="Genomic_DNA"/>
</dbReference>
<dbReference type="GO" id="GO:0016787">
    <property type="term" value="F:hydrolase activity"/>
    <property type="evidence" value="ECO:0007669"/>
    <property type="project" value="UniProtKB-KW"/>
</dbReference>